<dbReference type="GO" id="GO:0006260">
    <property type="term" value="P:DNA replication"/>
    <property type="evidence" value="ECO:0007669"/>
    <property type="project" value="UniProtKB-UniRule"/>
</dbReference>
<keyword evidence="1 3" id="KW-0159">Chromosome partition</keyword>
<keyword evidence="5" id="KW-1185">Reference proteome</keyword>
<dbReference type="GO" id="GO:0005737">
    <property type="term" value="C:cytoplasm"/>
    <property type="evidence" value="ECO:0007669"/>
    <property type="project" value="UniProtKB-SubCell"/>
</dbReference>
<dbReference type="PANTHER" id="PTHR33969">
    <property type="entry name" value="SEGREGATION AND CONDENSATION PROTEIN A"/>
    <property type="match status" value="1"/>
</dbReference>
<proteinExistence type="inferred from homology"/>
<dbReference type="RefSeq" id="WP_073337175.1">
    <property type="nucleotide sequence ID" value="NZ_FQXM01000004.1"/>
</dbReference>
<evidence type="ECO:0000256" key="3">
    <source>
        <dbReference type="HAMAP-Rule" id="MF_01805"/>
    </source>
</evidence>
<dbReference type="AlphaFoldDB" id="A0A1M5SB84"/>
<reference evidence="4 5" key="1">
    <citation type="submission" date="2016-11" db="EMBL/GenBank/DDBJ databases">
        <authorList>
            <person name="Jaros S."/>
            <person name="Januszkiewicz K."/>
            <person name="Wedrychowicz H."/>
        </authorList>
    </citation>
    <scope>NUCLEOTIDE SEQUENCE [LARGE SCALE GENOMIC DNA]</scope>
    <source>
        <strain evidence="4 5">DSM 8605</strain>
    </source>
</reference>
<evidence type="ECO:0000313" key="5">
    <source>
        <dbReference type="Proteomes" id="UP000184447"/>
    </source>
</evidence>
<gene>
    <name evidence="3" type="primary">scpA</name>
    <name evidence="4" type="ORF">SAMN02745207_00839</name>
</gene>
<evidence type="ECO:0000313" key="4">
    <source>
        <dbReference type="EMBL" id="SHH35548.1"/>
    </source>
</evidence>
<keyword evidence="3" id="KW-0131">Cell cycle</keyword>
<dbReference type="EMBL" id="FQXM01000004">
    <property type="protein sequence ID" value="SHH35548.1"/>
    <property type="molecule type" value="Genomic_DNA"/>
</dbReference>
<evidence type="ECO:0000256" key="1">
    <source>
        <dbReference type="ARBA" id="ARBA00022829"/>
    </source>
</evidence>
<evidence type="ECO:0000256" key="2">
    <source>
        <dbReference type="ARBA" id="ARBA00044777"/>
    </source>
</evidence>
<comment type="function">
    <text evidence="3">Participates in chromosomal partition during cell division. May act via the formation of a condensin-like complex containing Smc and ScpB that pull DNA away from mid-cell into both cell halves.</text>
</comment>
<comment type="subcellular location">
    <subcellularLocation>
        <location evidence="3">Cytoplasm</location>
    </subcellularLocation>
    <text evidence="3">Associated with two foci at the outer edges of the nucleoid region in young cells, and at four foci within both cell halves in older cells.</text>
</comment>
<dbReference type="STRING" id="1121316.SAMN02745207_00839"/>
<accession>A0A1M5SB84</accession>
<dbReference type="InterPro" id="IPR003768">
    <property type="entry name" value="ScpA"/>
</dbReference>
<sequence length="247" mass="29474">MSLKIKIENFEGPFDLLLHLIRKNKMDIYDVKIYEITNQYLKYIESMKEMDLEVTSEFIVIAATLLYIKSSMLLPKSFNEEEEDETDPKEELIKRLIEYNKFKNVSHFLATKESEVGVRFFKKAEIIEIEEEPTIEDLLKKVSILDLFLIYNDIISRFSEKINDNNVIQKEIPMDRYKIEDKMEELQEAVKENKRMNFTEIMNNCEYKIEIVVTFMAMLELIKTRTIKVLQDKNYQDIYIEGVLTDE</sequence>
<dbReference type="InterPro" id="IPR023093">
    <property type="entry name" value="ScpA-like_C"/>
</dbReference>
<comment type="subunit">
    <text evidence="3">Component of a cohesin-like complex composed of ScpA, ScpB and the Smc homodimer, in which ScpA and ScpB bind to the head domain of Smc. The presence of the three proteins is required for the association of the complex with DNA.</text>
</comment>
<dbReference type="GO" id="GO:0051301">
    <property type="term" value="P:cell division"/>
    <property type="evidence" value="ECO:0007669"/>
    <property type="project" value="UniProtKB-KW"/>
</dbReference>
<dbReference type="GO" id="GO:0007059">
    <property type="term" value="P:chromosome segregation"/>
    <property type="evidence" value="ECO:0007669"/>
    <property type="project" value="UniProtKB-UniRule"/>
</dbReference>
<dbReference type="PANTHER" id="PTHR33969:SF2">
    <property type="entry name" value="SEGREGATION AND CONDENSATION PROTEIN A"/>
    <property type="match status" value="1"/>
</dbReference>
<name>A0A1M5SB84_9CLOT</name>
<dbReference type="Proteomes" id="UP000184447">
    <property type="component" value="Unassembled WGS sequence"/>
</dbReference>
<dbReference type="NCBIfam" id="NF000994">
    <property type="entry name" value="PRK00104.1-3"/>
    <property type="match status" value="1"/>
</dbReference>
<organism evidence="4 5">
    <name type="scientific">Clostridium grantii DSM 8605</name>
    <dbReference type="NCBI Taxonomy" id="1121316"/>
    <lineage>
        <taxon>Bacteria</taxon>
        <taxon>Bacillati</taxon>
        <taxon>Bacillota</taxon>
        <taxon>Clostridia</taxon>
        <taxon>Eubacteriales</taxon>
        <taxon>Clostridiaceae</taxon>
        <taxon>Clostridium</taxon>
    </lineage>
</organism>
<dbReference type="Gene3D" id="6.10.250.2410">
    <property type="match status" value="1"/>
</dbReference>
<dbReference type="HAMAP" id="MF_01805">
    <property type="entry name" value="ScpA"/>
    <property type="match status" value="1"/>
</dbReference>
<dbReference type="Pfam" id="PF02616">
    <property type="entry name" value="SMC_ScpA"/>
    <property type="match status" value="1"/>
</dbReference>
<dbReference type="Gene3D" id="1.10.10.580">
    <property type="entry name" value="Structural maintenance of chromosome 1. Chain E"/>
    <property type="match status" value="1"/>
</dbReference>
<keyword evidence="3" id="KW-0963">Cytoplasm</keyword>
<keyword evidence="3" id="KW-0132">Cell division</keyword>
<dbReference type="OrthoDB" id="9811016at2"/>
<protein>
    <recommendedName>
        <fullName evidence="2 3">Segregation and condensation protein A</fullName>
    </recommendedName>
</protein>
<comment type="similarity">
    <text evidence="3">Belongs to the ScpA family.</text>
</comment>